<feature type="transmembrane region" description="Helical" evidence="2">
    <location>
        <begin position="48"/>
        <end position="74"/>
    </location>
</feature>
<proteinExistence type="predicted"/>
<evidence type="ECO:0000256" key="2">
    <source>
        <dbReference type="SAM" id="Phobius"/>
    </source>
</evidence>
<dbReference type="InterPro" id="IPR036259">
    <property type="entry name" value="MFS_trans_sf"/>
</dbReference>
<keyword evidence="2" id="KW-0472">Membrane</keyword>
<sequence>DAEEIFGTQDQDADEESGDAGKSVMVQKSKSNTSTSGGVSKPTYKDPILWLVMVAHAFLFLTASALLLVLPFLLEYPAFGQIDPSSVEQSRENVAAATSLVMVPHGVLNLAFSTVGFLFISSKIGDRACLRIGSIGGAVMFCLYGFGATEFWHLLVYHGLSGLFVGLMVPAITPTLTSYNLVVHPTKKSQASAFPMLGMQIGQICGPLLFGFLLGGGQDRTVMNIIWLAVGLMWLVGYILLDISFEVIRRHPAMRAARKSQDMSAEQIQNMLTENAKDYDVF</sequence>
<feature type="transmembrane region" description="Helical" evidence="2">
    <location>
        <begin position="94"/>
        <end position="120"/>
    </location>
</feature>
<feature type="transmembrane region" description="Helical" evidence="2">
    <location>
        <begin position="194"/>
        <end position="213"/>
    </location>
</feature>
<dbReference type="AlphaFoldDB" id="A0A813C7D3"/>
<protein>
    <recommendedName>
        <fullName evidence="5">Major facilitator superfamily (MFS) profile domain-containing protein</fullName>
    </recommendedName>
</protein>
<comment type="caution">
    <text evidence="3">The sequence shown here is derived from an EMBL/GenBank/DDBJ whole genome shotgun (WGS) entry which is preliminary data.</text>
</comment>
<dbReference type="EMBL" id="CAJNJA010086410">
    <property type="protein sequence ID" value="CAE7938487.1"/>
    <property type="molecule type" value="Genomic_DNA"/>
</dbReference>
<feature type="transmembrane region" description="Helical" evidence="2">
    <location>
        <begin position="225"/>
        <end position="245"/>
    </location>
</feature>
<dbReference type="Proteomes" id="UP000601435">
    <property type="component" value="Unassembled WGS sequence"/>
</dbReference>
<keyword evidence="4" id="KW-1185">Reference proteome</keyword>
<dbReference type="SUPFAM" id="SSF103473">
    <property type="entry name" value="MFS general substrate transporter"/>
    <property type="match status" value="1"/>
</dbReference>
<name>A0A813C7D3_9DINO</name>
<dbReference type="Gene3D" id="1.20.1250.20">
    <property type="entry name" value="MFS general substrate transporter like domains"/>
    <property type="match status" value="1"/>
</dbReference>
<keyword evidence="2" id="KW-1133">Transmembrane helix</keyword>
<feature type="non-terminal residue" evidence="3">
    <location>
        <position position="282"/>
    </location>
</feature>
<accession>A0A813C7D3</accession>
<keyword evidence="2" id="KW-0812">Transmembrane</keyword>
<feature type="transmembrane region" description="Helical" evidence="2">
    <location>
        <begin position="132"/>
        <end position="154"/>
    </location>
</feature>
<feature type="non-terminal residue" evidence="3">
    <location>
        <position position="1"/>
    </location>
</feature>
<evidence type="ECO:0000313" key="4">
    <source>
        <dbReference type="Proteomes" id="UP000601435"/>
    </source>
</evidence>
<evidence type="ECO:0000313" key="3">
    <source>
        <dbReference type="EMBL" id="CAE7938487.1"/>
    </source>
</evidence>
<evidence type="ECO:0008006" key="5">
    <source>
        <dbReference type="Google" id="ProtNLM"/>
    </source>
</evidence>
<evidence type="ECO:0000256" key="1">
    <source>
        <dbReference type="SAM" id="MobiDB-lite"/>
    </source>
</evidence>
<reference evidence="3" key="1">
    <citation type="submission" date="2021-02" db="EMBL/GenBank/DDBJ databases">
        <authorList>
            <person name="Dougan E. K."/>
            <person name="Rhodes N."/>
            <person name="Thang M."/>
            <person name="Chan C."/>
        </authorList>
    </citation>
    <scope>NUCLEOTIDE SEQUENCE</scope>
</reference>
<feature type="transmembrane region" description="Helical" evidence="2">
    <location>
        <begin position="160"/>
        <end position="182"/>
    </location>
</feature>
<feature type="region of interest" description="Disordered" evidence="1">
    <location>
        <begin position="1"/>
        <end position="40"/>
    </location>
</feature>
<gene>
    <name evidence="3" type="ORF">SNEC2469_LOCUS33177</name>
</gene>
<organism evidence="3 4">
    <name type="scientific">Symbiodinium necroappetens</name>
    <dbReference type="NCBI Taxonomy" id="1628268"/>
    <lineage>
        <taxon>Eukaryota</taxon>
        <taxon>Sar</taxon>
        <taxon>Alveolata</taxon>
        <taxon>Dinophyceae</taxon>
        <taxon>Suessiales</taxon>
        <taxon>Symbiodiniaceae</taxon>
        <taxon>Symbiodinium</taxon>
    </lineage>
</organism>
<feature type="compositionally biased region" description="Polar residues" evidence="1">
    <location>
        <begin position="26"/>
        <end position="38"/>
    </location>
</feature>
<dbReference type="OrthoDB" id="10369090at2759"/>